<dbReference type="EMBL" id="FNZH01000002">
    <property type="protein sequence ID" value="SEJ13990.1"/>
    <property type="molecule type" value="Genomic_DNA"/>
</dbReference>
<protein>
    <submittedName>
        <fullName evidence="10">Cytochrome c oxidase subunit 3</fullName>
    </submittedName>
</protein>
<dbReference type="PROSITE" id="PS50253">
    <property type="entry name" value="COX3"/>
    <property type="match status" value="1"/>
</dbReference>
<dbReference type="PANTHER" id="PTHR11403">
    <property type="entry name" value="CYTOCHROME C OXIDASE SUBUNIT III"/>
    <property type="match status" value="1"/>
</dbReference>
<dbReference type="GO" id="GO:0019646">
    <property type="term" value="P:aerobic electron transport chain"/>
    <property type="evidence" value="ECO:0007669"/>
    <property type="project" value="InterPro"/>
</dbReference>
<comment type="similarity">
    <text evidence="2 7">Belongs to the cytochrome c oxidase subunit 3 family.</text>
</comment>
<proteinExistence type="inferred from homology"/>
<dbReference type="PANTHER" id="PTHR11403:SF2">
    <property type="entry name" value="CYTOCHROME BO(3) UBIQUINOL OXIDASE SUBUNIT 3"/>
    <property type="match status" value="1"/>
</dbReference>
<name>A0A1H6WMJ5_9BACT</name>
<dbReference type="RefSeq" id="WP_092171689.1">
    <property type="nucleotide sequence ID" value="NZ_FNZH01000002.1"/>
</dbReference>
<dbReference type="Gene3D" id="1.20.120.80">
    <property type="entry name" value="Cytochrome c oxidase, subunit III, four-helix bundle"/>
    <property type="match status" value="1"/>
</dbReference>
<dbReference type="Proteomes" id="UP000199403">
    <property type="component" value="Unassembled WGS sequence"/>
</dbReference>
<organism evidence="10 11">
    <name type="scientific">Cyclobacterium xiamenense</name>
    <dbReference type="NCBI Taxonomy" id="1297121"/>
    <lineage>
        <taxon>Bacteria</taxon>
        <taxon>Pseudomonadati</taxon>
        <taxon>Bacteroidota</taxon>
        <taxon>Cytophagia</taxon>
        <taxon>Cytophagales</taxon>
        <taxon>Cyclobacteriaceae</taxon>
        <taxon>Cyclobacterium</taxon>
    </lineage>
</organism>
<feature type="domain" description="Heme-copper oxidase subunit III family profile" evidence="9">
    <location>
        <begin position="1"/>
        <end position="203"/>
    </location>
</feature>
<sequence length="203" mass="23530">MQKEKKTHWFRKIENMHPYRTLMYLGMFGSGLLFFFLTTAFVLSQPESGVFERSTFPKSFIMSSLLIVVSSYTSGKILPSFRLHELDKTKNFLLFTFLLGLLFSGFQFLGWKELSTMGIDFRGIPSGSFLYVLSGIHLFHLGGALIYALVLVIQVEKSGKDPVKSLILLTNPYEHMKLDLFAVYWKFMDAVWLILFVLFLWMF</sequence>
<evidence type="ECO:0000256" key="3">
    <source>
        <dbReference type="ARBA" id="ARBA00022475"/>
    </source>
</evidence>
<dbReference type="AlphaFoldDB" id="A0A1H6WMJ5"/>
<reference evidence="11" key="1">
    <citation type="submission" date="2016-10" db="EMBL/GenBank/DDBJ databases">
        <authorList>
            <person name="Varghese N."/>
            <person name="Submissions S."/>
        </authorList>
    </citation>
    <scope>NUCLEOTIDE SEQUENCE [LARGE SCALE GENOMIC DNA]</scope>
    <source>
        <strain evidence="11">IBRC-M 10761</strain>
    </source>
</reference>
<evidence type="ECO:0000256" key="1">
    <source>
        <dbReference type="ARBA" id="ARBA00004651"/>
    </source>
</evidence>
<feature type="transmembrane region" description="Helical" evidence="8">
    <location>
        <begin position="183"/>
        <end position="202"/>
    </location>
</feature>
<keyword evidence="5 8" id="KW-1133">Transmembrane helix</keyword>
<feature type="transmembrane region" description="Helical" evidence="8">
    <location>
        <begin position="92"/>
        <end position="109"/>
    </location>
</feature>
<keyword evidence="6 8" id="KW-0472">Membrane</keyword>
<accession>A0A1H6WMJ5</accession>
<feature type="transmembrane region" description="Helical" evidence="8">
    <location>
        <begin position="55"/>
        <end position="72"/>
    </location>
</feature>
<evidence type="ECO:0000313" key="10">
    <source>
        <dbReference type="EMBL" id="SEJ13990.1"/>
    </source>
</evidence>
<dbReference type="InterPro" id="IPR035973">
    <property type="entry name" value="Cyt_c_oxidase_su3-like_sf"/>
</dbReference>
<evidence type="ECO:0000256" key="5">
    <source>
        <dbReference type="ARBA" id="ARBA00022989"/>
    </source>
</evidence>
<dbReference type="STRING" id="1416801.SAMN05192553_102584"/>
<evidence type="ECO:0000256" key="2">
    <source>
        <dbReference type="ARBA" id="ARBA00010581"/>
    </source>
</evidence>
<evidence type="ECO:0000256" key="7">
    <source>
        <dbReference type="RuleBase" id="RU003376"/>
    </source>
</evidence>
<dbReference type="InterPro" id="IPR013833">
    <property type="entry name" value="Cyt_c_oxidase_su3_a-hlx"/>
</dbReference>
<evidence type="ECO:0000256" key="4">
    <source>
        <dbReference type="ARBA" id="ARBA00022692"/>
    </source>
</evidence>
<feature type="transmembrane region" description="Helical" evidence="8">
    <location>
        <begin position="129"/>
        <end position="153"/>
    </location>
</feature>
<dbReference type="GO" id="GO:0005886">
    <property type="term" value="C:plasma membrane"/>
    <property type="evidence" value="ECO:0007669"/>
    <property type="project" value="UniProtKB-SubCell"/>
</dbReference>
<dbReference type="GO" id="GO:0004129">
    <property type="term" value="F:cytochrome-c oxidase activity"/>
    <property type="evidence" value="ECO:0007669"/>
    <property type="project" value="InterPro"/>
</dbReference>
<feature type="transmembrane region" description="Helical" evidence="8">
    <location>
        <begin position="21"/>
        <end position="43"/>
    </location>
</feature>
<keyword evidence="4 7" id="KW-0812">Transmembrane</keyword>
<evidence type="ECO:0000259" key="9">
    <source>
        <dbReference type="PROSITE" id="PS50253"/>
    </source>
</evidence>
<comment type="subcellular location">
    <subcellularLocation>
        <location evidence="1 7">Cell membrane</location>
        <topology evidence="1 7">Multi-pass membrane protein</topology>
    </subcellularLocation>
</comment>
<dbReference type="OrthoDB" id="9810850at2"/>
<evidence type="ECO:0000313" key="11">
    <source>
        <dbReference type="Proteomes" id="UP000199403"/>
    </source>
</evidence>
<keyword evidence="3" id="KW-1003">Cell membrane</keyword>
<dbReference type="SUPFAM" id="SSF81452">
    <property type="entry name" value="Cytochrome c oxidase subunit III-like"/>
    <property type="match status" value="1"/>
</dbReference>
<dbReference type="InterPro" id="IPR024791">
    <property type="entry name" value="Cyt_c/ubiquinol_Oxase_su3"/>
</dbReference>
<keyword evidence="11" id="KW-1185">Reference proteome</keyword>
<dbReference type="Pfam" id="PF00510">
    <property type="entry name" value="COX3"/>
    <property type="match status" value="1"/>
</dbReference>
<evidence type="ECO:0000256" key="8">
    <source>
        <dbReference type="SAM" id="Phobius"/>
    </source>
</evidence>
<gene>
    <name evidence="10" type="ORF">SAMN05192553_102584</name>
</gene>
<dbReference type="InterPro" id="IPR000298">
    <property type="entry name" value="Cyt_c_oxidase-like_su3"/>
</dbReference>
<evidence type="ECO:0000256" key="6">
    <source>
        <dbReference type="ARBA" id="ARBA00023136"/>
    </source>
</evidence>